<keyword evidence="2" id="KW-0812">Transmembrane</keyword>
<keyword evidence="2" id="KW-1133">Transmembrane helix</keyword>
<proteinExistence type="predicted"/>
<comment type="caution">
    <text evidence="3">The sequence shown here is derived from an EMBL/GenBank/DDBJ whole genome shotgun (WGS) entry which is preliminary data.</text>
</comment>
<evidence type="ECO:0000313" key="3">
    <source>
        <dbReference type="EMBL" id="NEE17283.1"/>
    </source>
</evidence>
<keyword evidence="2" id="KW-0472">Membrane</keyword>
<feature type="transmembrane region" description="Helical" evidence="2">
    <location>
        <begin position="117"/>
        <end position="139"/>
    </location>
</feature>
<feature type="transmembrane region" description="Helical" evidence="2">
    <location>
        <begin position="232"/>
        <end position="255"/>
    </location>
</feature>
<evidence type="ECO:0000256" key="1">
    <source>
        <dbReference type="SAM" id="MobiDB-lite"/>
    </source>
</evidence>
<dbReference type="AlphaFoldDB" id="A0A6G3XHY6"/>
<feature type="transmembrane region" description="Helical" evidence="2">
    <location>
        <begin position="200"/>
        <end position="220"/>
    </location>
</feature>
<sequence>MASFAWSGKNSHRARDQATSELVAHLESSIQEDPKAWRWIIAHSHGGNIALRAKMAVEQSNTRTIPLSVVTLATPFIHSRGRVVSFYQSMMTALFGVLLIAGGWAGVLSEPRTVIDWILFSFASLFAMMVTLCVVGLVMHREKLGTGFRDKLVHSVNCPSVDVHQIAVVRSAGDEASTLLVAGQFVGWFTGVTGRILGSLGLWSFIILTTQASFLLAVALDTRKLAFMQYVFAAPGLTLVALITLLLSSSLVFGVDGPFVSLFAFSSVEASPPGKALMMQLEPFASRGGRLAHSRLYEEERVIREIVDMIRGSAVTEGHPASNSRKRQQGSRVSLSGLPDHDSSTPG</sequence>
<organism evidence="3">
    <name type="scientific">Streptomyces sp. SID7499</name>
    <dbReference type="NCBI Taxonomy" id="2706086"/>
    <lineage>
        <taxon>Bacteria</taxon>
        <taxon>Bacillati</taxon>
        <taxon>Actinomycetota</taxon>
        <taxon>Actinomycetes</taxon>
        <taxon>Kitasatosporales</taxon>
        <taxon>Streptomycetaceae</taxon>
        <taxon>Streptomyces</taxon>
    </lineage>
</organism>
<reference evidence="3" key="1">
    <citation type="submission" date="2020-01" db="EMBL/GenBank/DDBJ databases">
        <title>Insect and environment-associated Actinomycetes.</title>
        <authorList>
            <person name="Currrie C."/>
            <person name="Chevrette M."/>
            <person name="Carlson C."/>
            <person name="Stubbendieck R."/>
            <person name="Wendt-Pienkowski E."/>
        </authorList>
    </citation>
    <scope>NUCLEOTIDE SEQUENCE</scope>
    <source>
        <strain evidence="3">SID7499</strain>
    </source>
</reference>
<evidence type="ECO:0000256" key="2">
    <source>
        <dbReference type="SAM" id="Phobius"/>
    </source>
</evidence>
<feature type="region of interest" description="Disordered" evidence="1">
    <location>
        <begin position="316"/>
        <end position="347"/>
    </location>
</feature>
<dbReference type="EMBL" id="JAAGMN010006706">
    <property type="protein sequence ID" value="NEE17283.1"/>
    <property type="molecule type" value="Genomic_DNA"/>
</dbReference>
<name>A0A6G3XHY6_9ACTN</name>
<feature type="transmembrane region" description="Helical" evidence="2">
    <location>
        <begin position="86"/>
        <end position="105"/>
    </location>
</feature>
<accession>A0A6G3XHY6</accession>
<protein>
    <submittedName>
        <fullName evidence="3">Uncharacterized protein</fullName>
    </submittedName>
</protein>
<gene>
    <name evidence="3" type="ORF">G3M58_63795</name>
</gene>